<dbReference type="InParanoid" id="A0A2G5F6D5"/>
<dbReference type="InterPro" id="IPR050942">
    <property type="entry name" value="F-box_BR-signaling"/>
</dbReference>
<evidence type="ECO:0000256" key="1">
    <source>
        <dbReference type="SAM" id="MobiDB-lite"/>
    </source>
</evidence>
<feature type="compositionally biased region" description="Acidic residues" evidence="1">
    <location>
        <begin position="68"/>
        <end position="107"/>
    </location>
</feature>
<keyword evidence="4" id="KW-1185">Reference proteome</keyword>
<evidence type="ECO:0000313" key="3">
    <source>
        <dbReference type="EMBL" id="PIA63539.1"/>
    </source>
</evidence>
<dbReference type="Pfam" id="PF03478">
    <property type="entry name" value="Beta-prop_KIB1-4"/>
    <property type="match status" value="1"/>
</dbReference>
<proteinExistence type="predicted"/>
<evidence type="ECO:0000313" key="4">
    <source>
        <dbReference type="Proteomes" id="UP000230069"/>
    </source>
</evidence>
<sequence>MHDFRYYFQKAIISPSSTTMLTDQCAVAALGSNNCVIEMHTPKKVEWFVFSADEDADKKCPLISNTDLNDDDEEEEEDEDDDEEEEEDDDVEDEEEEEEEEEEKEVDVLYEENKQKIVVVEQKKDDEFSDILFYKGMLHGLTQMNELVIFEIHENLKPTYSILNVLPMERPTESGARLVNNYLVESCGELLMVYRFRNSFRGENSIRRNTMKFLVFKLDRTGDIRRWVEVKSIGDQMIFLGRNSSICLSARGIPGIRGNCIYFTDDYPRYFWIGYRDPHYCSDNGIFYLEDGHIESVFVADDSHSFNIQPLWVAPNKL</sequence>
<evidence type="ECO:0000259" key="2">
    <source>
        <dbReference type="Pfam" id="PF03478"/>
    </source>
</evidence>
<dbReference type="STRING" id="218851.A0A2G5F6D5"/>
<reference evidence="3 4" key="1">
    <citation type="submission" date="2017-09" db="EMBL/GenBank/DDBJ databases">
        <title>WGS assembly of Aquilegia coerulea Goldsmith.</title>
        <authorList>
            <person name="Hodges S."/>
            <person name="Kramer E."/>
            <person name="Nordborg M."/>
            <person name="Tomkins J."/>
            <person name="Borevitz J."/>
            <person name="Derieg N."/>
            <person name="Yan J."/>
            <person name="Mihaltcheva S."/>
            <person name="Hayes R.D."/>
            <person name="Rokhsar D."/>
        </authorList>
    </citation>
    <scope>NUCLEOTIDE SEQUENCE [LARGE SCALE GENOMIC DNA]</scope>
    <source>
        <strain evidence="4">cv. Goldsmith</strain>
    </source>
</reference>
<accession>A0A2G5F6D5</accession>
<dbReference type="InterPro" id="IPR005174">
    <property type="entry name" value="KIB1-4_b-propeller"/>
</dbReference>
<dbReference type="Proteomes" id="UP000230069">
    <property type="component" value="Unassembled WGS sequence"/>
</dbReference>
<gene>
    <name evidence="3" type="ORF">AQUCO_00201110v1</name>
</gene>
<feature type="domain" description="KIB1-4 beta-propeller" evidence="2">
    <location>
        <begin position="120"/>
        <end position="276"/>
    </location>
</feature>
<dbReference type="EMBL" id="KZ305019">
    <property type="protein sequence ID" value="PIA63539.1"/>
    <property type="molecule type" value="Genomic_DNA"/>
</dbReference>
<protein>
    <recommendedName>
        <fullName evidence="2">KIB1-4 beta-propeller domain-containing protein</fullName>
    </recommendedName>
</protein>
<dbReference type="AlphaFoldDB" id="A0A2G5F6D5"/>
<dbReference type="PANTHER" id="PTHR44259:SF113">
    <property type="entry name" value="OS06G0659700 PROTEIN"/>
    <property type="match status" value="1"/>
</dbReference>
<dbReference type="OrthoDB" id="1519185at2759"/>
<dbReference type="PANTHER" id="PTHR44259">
    <property type="entry name" value="OS07G0183000 PROTEIN-RELATED"/>
    <property type="match status" value="1"/>
</dbReference>
<organism evidence="3 4">
    <name type="scientific">Aquilegia coerulea</name>
    <name type="common">Rocky mountain columbine</name>
    <dbReference type="NCBI Taxonomy" id="218851"/>
    <lineage>
        <taxon>Eukaryota</taxon>
        <taxon>Viridiplantae</taxon>
        <taxon>Streptophyta</taxon>
        <taxon>Embryophyta</taxon>
        <taxon>Tracheophyta</taxon>
        <taxon>Spermatophyta</taxon>
        <taxon>Magnoliopsida</taxon>
        <taxon>Ranunculales</taxon>
        <taxon>Ranunculaceae</taxon>
        <taxon>Thalictroideae</taxon>
        <taxon>Aquilegia</taxon>
    </lineage>
</organism>
<name>A0A2G5F6D5_AQUCA</name>
<feature type="region of interest" description="Disordered" evidence="1">
    <location>
        <begin position="60"/>
        <end position="107"/>
    </location>
</feature>